<dbReference type="HAMAP" id="MF_00213">
    <property type="entry name" value="HypA_HybF"/>
    <property type="match status" value="1"/>
</dbReference>
<feature type="binding site" evidence="5">
    <location>
        <position position="76"/>
    </location>
    <ligand>
        <name>Zn(2+)</name>
        <dbReference type="ChEBI" id="CHEBI:29105"/>
    </ligand>
</feature>
<keyword evidence="2 5" id="KW-0533">Nickel</keyword>
<dbReference type="GeneID" id="93072926"/>
<feature type="binding site" evidence="5">
    <location>
        <position position="89"/>
    </location>
    <ligand>
        <name>Zn(2+)</name>
        <dbReference type="ChEBI" id="CHEBI:29105"/>
    </ligand>
</feature>
<dbReference type="InterPro" id="IPR020538">
    <property type="entry name" value="Hydgase_Ni_incorp_HypA/HybF_CS"/>
</dbReference>
<dbReference type="Pfam" id="PF01155">
    <property type="entry name" value="HypA"/>
    <property type="match status" value="1"/>
</dbReference>
<dbReference type="KEGG" id="cpat:CLPA_c07090"/>
<dbReference type="GO" id="GO:0051604">
    <property type="term" value="P:protein maturation"/>
    <property type="evidence" value="ECO:0007669"/>
    <property type="project" value="InterPro"/>
</dbReference>
<dbReference type="Proteomes" id="UP000028042">
    <property type="component" value="Unassembled WGS sequence"/>
</dbReference>
<comment type="similarity">
    <text evidence="1 5">Belongs to the HypA/HybF family.</text>
</comment>
<organism evidence="6 9">
    <name type="scientific">Clostridium pasteurianum DSM 525 = ATCC 6013</name>
    <dbReference type="NCBI Taxonomy" id="1262449"/>
    <lineage>
        <taxon>Bacteria</taxon>
        <taxon>Bacillati</taxon>
        <taxon>Bacillota</taxon>
        <taxon>Clostridia</taxon>
        <taxon>Eubacteriales</taxon>
        <taxon>Clostridiaceae</taxon>
        <taxon>Clostridium</taxon>
    </lineage>
</organism>
<dbReference type="Proteomes" id="UP000030905">
    <property type="component" value="Chromosome"/>
</dbReference>
<dbReference type="EMBL" id="CP009268">
    <property type="protein sequence ID" value="AJA50797.1"/>
    <property type="molecule type" value="Genomic_DNA"/>
</dbReference>
<dbReference type="InterPro" id="IPR000688">
    <property type="entry name" value="HypA/HybF"/>
</dbReference>
<evidence type="ECO:0000313" key="6">
    <source>
        <dbReference type="EMBL" id="AJA50797.1"/>
    </source>
</evidence>
<keyword evidence="4 5" id="KW-0862">Zinc</keyword>
<evidence type="ECO:0000256" key="2">
    <source>
        <dbReference type="ARBA" id="ARBA00022596"/>
    </source>
</evidence>
<keyword evidence="3 5" id="KW-0479">Metal-binding</keyword>
<reference evidence="7 8" key="3">
    <citation type="journal article" name="Genome Announc.">
        <title>Improved Draft Genome Sequence of Clostridium pasteurianum Strain ATCC 6013 (DSM 525) Using a Hybrid Next-Generation Sequencing Approach.</title>
        <authorList>
            <person name="Pyne M.E."/>
            <person name="Utturkar S."/>
            <person name="Brown S.D."/>
            <person name="Moo-Young M."/>
            <person name="Chung D.A."/>
            <person name="Chou C.P."/>
        </authorList>
    </citation>
    <scope>NUCLEOTIDE SEQUENCE [LARGE SCALE GENOMIC DNA]</scope>
    <source>
        <strain evidence="7 8">ATCC 6013</strain>
    </source>
</reference>
<sequence length="113" mass="12526">MHEVSIMESTMNIISEKARENDLKVISKITIKIGELSGVMPDALTFAFNSLSRGTIAEGAEFLIERVDATAMCDECGIIFEIDHFNKLCPKCNKFSANILSGYELYVNTIEGE</sequence>
<evidence type="ECO:0000256" key="3">
    <source>
        <dbReference type="ARBA" id="ARBA00022723"/>
    </source>
</evidence>
<evidence type="ECO:0000313" key="7">
    <source>
        <dbReference type="EMBL" id="KRU13193.1"/>
    </source>
</evidence>
<dbReference type="RefSeq" id="WP_004455462.1">
    <property type="nucleotide sequence ID" value="NZ_ANZB01000010.1"/>
</dbReference>
<evidence type="ECO:0000256" key="5">
    <source>
        <dbReference type="HAMAP-Rule" id="MF_00213"/>
    </source>
</evidence>
<dbReference type="PIRSF" id="PIRSF004761">
    <property type="entry name" value="Hydrgn_mat_HypA"/>
    <property type="match status" value="1"/>
</dbReference>
<feature type="binding site" evidence="5">
    <location>
        <position position="73"/>
    </location>
    <ligand>
        <name>Zn(2+)</name>
        <dbReference type="ChEBI" id="CHEBI:29105"/>
    </ligand>
</feature>
<evidence type="ECO:0000313" key="9">
    <source>
        <dbReference type="Proteomes" id="UP000030905"/>
    </source>
</evidence>
<keyword evidence="9" id="KW-1185">Reference proteome</keyword>
<dbReference type="AlphaFoldDB" id="A0A0H3J0E1"/>
<reference evidence="7" key="2">
    <citation type="submission" date="2015-10" db="EMBL/GenBank/DDBJ databases">
        <title>Improved Draft Genome Sequence of Clostridium pasteurianum Strain ATCC 6013 (DSM 525) Using a Hybrid Next-Generation Sequencing Approach.</title>
        <authorList>
            <person name="Pyne M.E."/>
            <person name="Utturkar S.M."/>
            <person name="Brown S.D."/>
            <person name="Moo-Young M."/>
            <person name="Chung D.A."/>
            <person name="Chou P.C."/>
        </authorList>
    </citation>
    <scope>NUCLEOTIDE SEQUENCE</scope>
    <source>
        <strain evidence="7">ATCC 6013</strain>
    </source>
</reference>
<dbReference type="KEGG" id="cpae:CPAST_c07090"/>
<dbReference type="GO" id="GO:0008270">
    <property type="term" value="F:zinc ion binding"/>
    <property type="evidence" value="ECO:0007669"/>
    <property type="project" value="UniProtKB-UniRule"/>
</dbReference>
<dbReference type="GO" id="GO:0016151">
    <property type="term" value="F:nickel cation binding"/>
    <property type="evidence" value="ECO:0007669"/>
    <property type="project" value="UniProtKB-UniRule"/>
</dbReference>
<dbReference type="PANTHER" id="PTHR34535:SF3">
    <property type="entry name" value="HYDROGENASE MATURATION FACTOR HYPA"/>
    <property type="match status" value="1"/>
</dbReference>
<dbReference type="PATRIC" id="fig|1262449.3.peg.2863"/>
<feature type="binding site" evidence="5">
    <location>
        <position position="2"/>
    </location>
    <ligand>
        <name>Ni(2+)</name>
        <dbReference type="ChEBI" id="CHEBI:49786"/>
    </ligand>
</feature>
<proteinExistence type="inferred from homology"/>
<comment type="function">
    <text evidence="5">Involved in the maturation of [NiFe] hydrogenases. Required for nickel insertion into the metal center of the hydrogenase.</text>
</comment>
<dbReference type="NCBIfam" id="TIGR00100">
    <property type="entry name" value="hypA"/>
    <property type="match status" value="1"/>
</dbReference>
<evidence type="ECO:0000256" key="4">
    <source>
        <dbReference type="ARBA" id="ARBA00022833"/>
    </source>
</evidence>
<accession>A0A0H3J0E1</accession>
<reference evidence="6 9" key="1">
    <citation type="journal article" date="2015" name="Genome Announc.">
        <title>Complete Genome Sequence of the Nitrogen-Fixing and Solvent-Producing Clostridium pasteurianum DSM 525.</title>
        <authorList>
            <person name="Poehlein A."/>
            <person name="Grosse-Honebrink A."/>
            <person name="Zhang Y."/>
            <person name="Minton N.P."/>
            <person name="Daniel R."/>
        </authorList>
    </citation>
    <scope>NUCLEOTIDE SEQUENCE [LARGE SCALE GENOMIC DNA]</scope>
    <source>
        <strain evidence="6">DSM 525</strain>
        <strain evidence="9">DSM 525 / ATCC 6013</strain>
    </source>
</reference>
<protein>
    <recommendedName>
        <fullName evidence="5">Hydrogenase maturation factor HypA</fullName>
    </recommendedName>
</protein>
<evidence type="ECO:0000256" key="1">
    <source>
        <dbReference type="ARBA" id="ARBA00010748"/>
    </source>
</evidence>
<dbReference type="PANTHER" id="PTHR34535">
    <property type="entry name" value="HYDROGENASE MATURATION FACTOR HYPA"/>
    <property type="match status" value="1"/>
</dbReference>
<dbReference type="eggNOG" id="COG0375">
    <property type="taxonomic scope" value="Bacteria"/>
</dbReference>
<name>A0A0H3J0E1_CLOPA</name>
<dbReference type="PROSITE" id="PS01249">
    <property type="entry name" value="HYPA"/>
    <property type="match status" value="1"/>
</dbReference>
<feature type="binding site" evidence="5">
    <location>
        <position position="92"/>
    </location>
    <ligand>
        <name>Zn(2+)</name>
        <dbReference type="ChEBI" id="CHEBI:29105"/>
    </ligand>
</feature>
<dbReference type="EMBL" id="JPGY02000001">
    <property type="protein sequence ID" value="KRU13193.1"/>
    <property type="molecule type" value="Genomic_DNA"/>
</dbReference>
<evidence type="ECO:0000313" key="8">
    <source>
        <dbReference type="Proteomes" id="UP000028042"/>
    </source>
</evidence>
<gene>
    <name evidence="6" type="primary">hypA1</name>
    <name evidence="5" type="synonym">hypA</name>
    <name evidence="6" type="ORF">CLPA_c07090</name>
    <name evidence="7" type="ORF">CP6013_02441</name>
</gene>
<dbReference type="Gene3D" id="3.30.2320.80">
    <property type="match status" value="1"/>
</dbReference>